<dbReference type="RefSeq" id="WP_135052362.1">
    <property type="nucleotide sequence ID" value="NZ_CAKOCW010000001.1"/>
</dbReference>
<gene>
    <name evidence="2" type="ORF">E4U01_01940</name>
</gene>
<dbReference type="EMBL" id="SPQA01000004">
    <property type="protein sequence ID" value="TFU31574.1"/>
    <property type="molecule type" value="Genomic_DNA"/>
</dbReference>
<keyword evidence="1" id="KW-0472">Membrane</keyword>
<proteinExistence type="predicted"/>
<evidence type="ECO:0000313" key="2">
    <source>
        <dbReference type="EMBL" id="TFU31574.1"/>
    </source>
</evidence>
<dbReference type="Proteomes" id="UP000297747">
    <property type="component" value="Unassembled WGS sequence"/>
</dbReference>
<evidence type="ECO:0000313" key="3">
    <source>
        <dbReference type="Proteomes" id="UP000297747"/>
    </source>
</evidence>
<keyword evidence="1" id="KW-1133">Transmembrane helix</keyword>
<feature type="transmembrane region" description="Helical" evidence="1">
    <location>
        <begin position="20"/>
        <end position="39"/>
    </location>
</feature>
<name>A0A4Y9FQS1_STRAI</name>
<evidence type="ECO:0000256" key="1">
    <source>
        <dbReference type="SAM" id="Phobius"/>
    </source>
</evidence>
<dbReference type="AlphaFoldDB" id="A0A4Y9FQS1"/>
<sequence length="150" mass="17027">MKFYSYDYVLSQISSANWMLAGIVLLILVAAAVVAFQYYHEKKDSKYRELFMILLNGLLVTVLIGLSQFQSNQASDSQYQTSLHFIELVSSQLQVDKSRVYVNTSATTDGAIVKVGNQFYRAIRGSEPDTYLLEKMDLYKADVEVVEVEK</sequence>
<keyword evidence="1" id="KW-0812">Transmembrane</keyword>
<organism evidence="2 3">
    <name type="scientific">Streptococcus acidominimus</name>
    <dbReference type="NCBI Taxonomy" id="1326"/>
    <lineage>
        <taxon>Bacteria</taxon>
        <taxon>Bacillati</taxon>
        <taxon>Bacillota</taxon>
        <taxon>Bacilli</taxon>
        <taxon>Lactobacillales</taxon>
        <taxon>Streptococcaceae</taxon>
        <taxon>Streptococcus</taxon>
    </lineage>
</organism>
<protein>
    <submittedName>
        <fullName evidence="2">DUF3290 domain-containing protein</fullName>
    </submittedName>
</protein>
<reference evidence="2 3" key="1">
    <citation type="submission" date="2019-03" db="EMBL/GenBank/DDBJ databases">
        <title>Diversity of the mouse oral microbiome.</title>
        <authorList>
            <person name="Joseph S."/>
            <person name="Aduse-Opoku J."/>
            <person name="Curtis M."/>
            <person name="Wade W."/>
            <person name="Hashim A."/>
        </authorList>
    </citation>
    <scope>NUCLEOTIDE SEQUENCE [LARGE SCALE GENOMIC DNA]</scope>
    <source>
        <strain evidence="2 3">HT4</strain>
    </source>
</reference>
<accession>A0A4Y9FQS1</accession>
<dbReference type="Pfam" id="PF11694">
    <property type="entry name" value="DUF3290"/>
    <property type="match status" value="1"/>
</dbReference>
<dbReference type="InterPro" id="IPR021707">
    <property type="entry name" value="DUF3290"/>
</dbReference>
<comment type="caution">
    <text evidence="2">The sequence shown here is derived from an EMBL/GenBank/DDBJ whole genome shotgun (WGS) entry which is preliminary data.</text>
</comment>
<feature type="transmembrane region" description="Helical" evidence="1">
    <location>
        <begin position="51"/>
        <end position="69"/>
    </location>
</feature>